<feature type="transmembrane region" description="Helical" evidence="1">
    <location>
        <begin position="46"/>
        <end position="66"/>
    </location>
</feature>
<evidence type="ECO:0000256" key="1">
    <source>
        <dbReference type="SAM" id="Phobius"/>
    </source>
</evidence>
<feature type="transmembrane region" description="Helical" evidence="1">
    <location>
        <begin position="72"/>
        <end position="91"/>
    </location>
</feature>
<accession>A0A6A6DQC8</accession>
<keyword evidence="1" id="KW-0812">Transmembrane</keyword>
<gene>
    <name evidence="2" type="ORF">K469DRAFT_753409</name>
</gene>
<dbReference type="Proteomes" id="UP000800200">
    <property type="component" value="Unassembled WGS sequence"/>
</dbReference>
<keyword evidence="1" id="KW-1133">Transmembrane helix</keyword>
<protein>
    <submittedName>
        <fullName evidence="2">Uncharacterized protein</fullName>
    </submittedName>
</protein>
<dbReference type="AlphaFoldDB" id="A0A6A6DQC8"/>
<evidence type="ECO:0000313" key="2">
    <source>
        <dbReference type="EMBL" id="KAF2180429.1"/>
    </source>
</evidence>
<sequence length="300" mass="34467">MKSGNRRFQNLEVIHVSRLEHKNPRVSKSRIHRALFDHWWISSQSYLAVSAAGWMVLIGAIFLNYILDCYLALAFLVAVPFTGSVVLFLHGSRPRRLLSEKGSRFNRLVVVAAHMNETNWKVFYGESSLVNSLLNLPLCPTKPRKSPAVYRYWRMILRILILSQWALALGAASTKDWNAYITSFWITICILSHAYLFSPERGARAWMKHLSNIQFDKYQTQLSSRMALLSAITVLNPDTFPWEESTERQDWATPREEALKWVDPILKSGQDRNDWEKATCAAMKHAATRHTLDQLASDMG</sequence>
<organism evidence="2 3">
    <name type="scientific">Zopfia rhizophila CBS 207.26</name>
    <dbReference type="NCBI Taxonomy" id="1314779"/>
    <lineage>
        <taxon>Eukaryota</taxon>
        <taxon>Fungi</taxon>
        <taxon>Dikarya</taxon>
        <taxon>Ascomycota</taxon>
        <taxon>Pezizomycotina</taxon>
        <taxon>Dothideomycetes</taxon>
        <taxon>Dothideomycetes incertae sedis</taxon>
        <taxon>Zopfiaceae</taxon>
        <taxon>Zopfia</taxon>
    </lineage>
</organism>
<feature type="transmembrane region" description="Helical" evidence="1">
    <location>
        <begin position="177"/>
        <end position="198"/>
    </location>
</feature>
<keyword evidence="1" id="KW-0472">Membrane</keyword>
<evidence type="ECO:0000313" key="3">
    <source>
        <dbReference type="Proteomes" id="UP000800200"/>
    </source>
</evidence>
<name>A0A6A6DQC8_9PEZI</name>
<proteinExistence type="predicted"/>
<reference evidence="2" key="1">
    <citation type="journal article" date="2020" name="Stud. Mycol.">
        <title>101 Dothideomycetes genomes: a test case for predicting lifestyles and emergence of pathogens.</title>
        <authorList>
            <person name="Haridas S."/>
            <person name="Albert R."/>
            <person name="Binder M."/>
            <person name="Bloem J."/>
            <person name="Labutti K."/>
            <person name="Salamov A."/>
            <person name="Andreopoulos B."/>
            <person name="Baker S."/>
            <person name="Barry K."/>
            <person name="Bills G."/>
            <person name="Bluhm B."/>
            <person name="Cannon C."/>
            <person name="Castanera R."/>
            <person name="Culley D."/>
            <person name="Daum C."/>
            <person name="Ezra D."/>
            <person name="Gonzalez J."/>
            <person name="Henrissat B."/>
            <person name="Kuo A."/>
            <person name="Liang C."/>
            <person name="Lipzen A."/>
            <person name="Lutzoni F."/>
            <person name="Magnuson J."/>
            <person name="Mondo S."/>
            <person name="Nolan M."/>
            <person name="Ohm R."/>
            <person name="Pangilinan J."/>
            <person name="Park H.-J."/>
            <person name="Ramirez L."/>
            <person name="Alfaro M."/>
            <person name="Sun H."/>
            <person name="Tritt A."/>
            <person name="Yoshinaga Y."/>
            <person name="Zwiers L.-H."/>
            <person name="Turgeon B."/>
            <person name="Goodwin S."/>
            <person name="Spatafora J."/>
            <person name="Crous P."/>
            <person name="Grigoriev I."/>
        </authorList>
    </citation>
    <scope>NUCLEOTIDE SEQUENCE</scope>
    <source>
        <strain evidence="2">CBS 207.26</strain>
    </source>
</reference>
<feature type="transmembrane region" description="Helical" evidence="1">
    <location>
        <begin position="152"/>
        <end position="171"/>
    </location>
</feature>
<dbReference type="OrthoDB" id="3527261at2759"/>
<dbReference type="EMBL" id="ML994658">
    <property type="protein sequence ID" value="KAF2180429.1"/>
    <property type="molecule type" value="Genomic_DNA"/>
</dbReference>
<keyword evidence="3" id="KW-1185">Reference proteome</keyword>